<sequence>MSSHLIYYYQDFMEQEFPFKLAFPNEQSLNQQLHAHEHFQICFLMRGVCLHHVENQVYLMTKGDMLAIPPFVPHRFEPYQEEKVELVQIDFMPIVVDQDEISLETQFFPKINISAINQDLVEQLITSMKREHAQKESGYQLLIKADLIRLLITIFRESNKEAHSVSAQEPQSRRLFNETVRYIEIHYADNLQLEIMAQKAAMSTTYFSYMFKVLKGQPFVQFVNEVRIRKALDLLRLTEMSIQEIGYVTGFNTASHFNRMFKKRIGLSPSKYRQQTSETVTS</sequence>
<dbReference type="InterPro" id="IPR020449">
    <property type="entry name" value="Tscrpt_reg_AraC-type_HTH"/>
</dbReference>
<dbReference type="OrthoDB" id="9799319at2"/>
<dbReference type="PROSITE" id="PS01124">
    <property type="entry name" value="HTH_ARAC_FAMILY_2"/>
    <property type="match status" value="1"/>
</dbReference>
<protein>
    <submittedName>
        <fullName evidence="5">AraC family transcriptional regulator</fullName>
    </submittedName>
</protein>
<dbReference type="PRINTS" id="PR00032">
    <property type="entry name" value="HTHARAC"/>
</dbReference>
<dbReference type="Pfam" id="PF12833">
    <property type="entry name" value="HTH_18"/>
    <property type="match status" value="1"/>
</dbReference>
<dbReference type="InterPro" id="IPR018062">
    <property type="entry name" value="HTH_AraC-typ_CS"/>
</dbReference>
<organism evidence="5 6">
    <name type="scientific">Paenibacillus psychroresistens</name>
    <dbReference type="NCBI Taxonomy" id="1778678"/>
    <lineage>
        <taxon>Bacteria</taxon>
        <taxon>Bacillati</taxon>
        <taxon>Bacillota</taxon>
        <taxon>Bacilli</taxon>
        <taxon>Bacillales</taxon>
        <taxon>Paenibacillaceae</taxon>
        <taxon>Paenibacillus</taxon>
    </lineage>
</organism>
<evidence type="ECO:0000313" key="6">
    <source>
        <dbReference type="Proteomes" id="UP000426246"/>
    </source>
</evidence>
<accession>A0A6B8RSH4</accession>
<keyword evidence="2" id="KW-0238">DNA-binding</keyword>
<proteinExistence type="predicted"/>
<dbReference type="InterPro" id="IPR003313">
    <property type="entry name" value="AraC-bd"/>
</dbReference>
<dbReference type="PANTHER" id="PTHR43280:SF34">
    <property type="entry name" value="ARAC-FAMILY TRANSCRIPTIONAL REGULATOR"/>
    <property type="match status" value="1"/>
</dbReference>
<dbReference type="SUPFAM" id="SSF51215">
    <property type="entry name" value="Regulatory protein AraC"/>
    <property type="match status" value="1"/>
</dbReference>
<feature type="domain" description="HTH araC/xylS-type" evidence="4">
    <location>
        <begin position="177"/>
        <end position="275"/>
    </location>
</feature>
<dbReference type="KEGG" id="ppsc:EHS13_27755"/>
<keyword evidence="3" id="KW-0804">Transcription</keyword>
<dbReference type="SUPFAM" id="SSF46689">
    <property type="entry name" value="Homeodomain-like"/>
    <property type="match status" value="2"/>
</dbReference>
<dbReference type="InterPro" id="IPR009057">
    <property type="entry name" value="Homeodomain-like_sf"/>
</dbReference>
<dbReference type="RefSeq" id="WP_155703517.1">
    <property type="nucleotide sequence ID" value="NZ_CP034235.1"/>
</dbReference>
<reference evidence="6" key="1">
    <citation type="submission" date="2018-11" db="EMBL/GenBank/DDBJ databases">
        <title>Complete genome sequence of Paenibacillus sp. ML311-T8.</title>
        <authorList>
            <person name="Nam Y.-D."/>
            <person name="Kang J."/>
            <person name="Chung W.-H."/>
            <person name="Park Y.S."/>
        </authorList>
    </citation>
    <scope>NUCLEOTIDE SEQUENCE [LARGE SCALE GENOMIC DNA]</scope>
    <source>
        <strain evidence="6">ML311-T8</strain>
    </source>
</reference>
<dbReference type="InterPro" id="IPR018060">
    <property type="entry name" value="HTH_AraC"/>
</dbReference>
<dbReference type="Proteomes" id="UP000426246">
    <property type="component" value="Chromosome"/>
</dbReference>
<gene>
    <name evidence="5" type="ORF">EHS13_27755</name>
</gene>
<dbReference type="PROSITE" id="PS00041">
    <property type="entry name" value="HTH_ARAC_FAMILY_1"/>
    <property type="match status" value="1"/>
</dbReference>
<evidence type="ECO:0000256" key="1">
    <source>
        <dbReference type="ARBA" id="ARBA00023015"/>
    </source>
</evidence>
<dbReference type="GO" id="GO:0003700">
    <property type="term" value="F:DNA-binding transcription factor activity"/>
    <property type="evidence" value="ECO:0007669"/>
    <property type="project" value="InterPro"/>
</dbReference>
<dbReference type="InterPro" id="IPR014710">
    <property type="entry name" value="RmlC-like_jellyroll"/>
</dbReference>
<dbReference type="Pfam" id="PF02311">
    <property type="entry name" value="AraC_binding"/>
    <property type="match status" value="1"/>
</dbReference>
<keyword evidence="1" id="KW-0805">Transcription regulation</keyword>
<evidence type="ECO:0000256" key="2">
    <source>
        <dbReference type="ARBA" id="ARBA00023125"/>
    </source>
</evidence>
<dbReference type="Gene3D" id="2.60.120.10">
    <property type="entry name" value="Jelly Rolls"/>
    <property type="match status" value="1"/>
</dbReference>
<evidence type="ECO:0000256" key="3">
    <source>
        <dbReference type="ARBA" id="ARBA00023163"/>
    </source>
</evidence>
<name>A0A6B8RSH4_9BACL</name>
<dbReference type="EMBL" id="CP034235">
    <property type="protein sequence ID" value="QGQ98413.1"/>
    <property type="molecule type" value="Genomic_DNA"/>
</dbReference>
<evidence type="ECO:0000313" key="5">
    <source>
        <dbReference type="EMBL" id="QGQ98413.1"/>
    </source>
</evidence>
<dbReference type="GO" id="GO:0043565">
    <property type="term" value="F:sequence-specific DNA binding"/>
    <property type="evidence" value="ECO:0007669"/>
    <property type="project" value="InterPro"/>
</dbReference>
<dbReference type="Gene3D" id="1.10.10.60">
    <property type="entry name" value="Homeodomain-like"/>
    <property type="match status" value="2"/>
</dbReference>
<dbReference type="SMART" id="SM00342">
    <property type="entry name" value="HTH_ARAC"/>
    <property type="match status" value="1"/>
</dbReference>
<evidence type="ECO:0000259" key="4">
    <source>
        <dbReference type="PROSITE" id="PS01124"/>
    </source>
</evidence>
<dbReference type="InterPro" id="IPR037923">
    <property type="entry name" value="HTH-like"/>
</dbReference>
<dbReference type="AlphaFoldDB" id="A0A6B8RSH4"/>
<keyword evidence="6" id="KW-1185">Reference proteome</keyword>
<dbReference type="PANTHER" id="PTHR43280">
    <property type="entry name" value="ARAC-FAMILY TRANSCRIPTIONAL REGULATOR"/>
    <property type="match status" value="1"/>
</dbReference>